<keyword evidence="4 9" id="KW-0509">mRNA transport</keyword>
<evidence type="ECO:0000256" key="1">
    <source>
        <dbReference type="ARBA" id="ARBA00004567"/>
    </source>
</evidence>
<evidence type="ECO:0007829" key="12">
    <source>
        <dbReference type="PeptideAtlas" id="A0A1S4L766"/>
    </source>
</evidence>
<dbReference type="Proteomes" id="UP000001555">
    <property type="component" value="Unassembled WGS sequence"/>
</dbReference>
<organism evidence="10 11">
    <name type="scientific">Ixodes scapularis</name>
    <name type="common">Black-legged tick</name>
    <name type="synonym">Deer tick</name>
    <dbReference type="NCBI Taxonomy" id="6945"/>
    <lineage>
        <taxon>Eukaryota</taxon>
        <taxon>Metazoa</taxon>
        <taxon>Ecdysozoa</taxon>
        <taxon>Arthropoda</taxon>
        <taxon>Chelicerata</taxon>
        <taxon>Arachnida</taxon>
        <taxon>Acari</taxon>
        <taxon>Parasitiformes</taxon>
        <taxon>Ixodida</taxon>
        <taxon>Ixodoidea</taxon>
        <taxon>Ixodidae</taxon>
        <taxon>Ixodinae</taxon>
        <taxon>Ixodes</taxon>
    </lineage>
</organism>
<reference evidence="11" key="1">
    <citation type="submission" date="2008-03" db="EMBL/GenBank/DDBJ databases">
        <title>Annotation of Ixodes scapularis.</title>
        <authorList>
            <consortium name="Ixodes scapularis Genome Project Consortium"/>
            <person name="Caler E."/>
            <person name="Hannick L.I."/>
            <person name="Bidwell S."/>
            <person name="Joardar V."/>
            <person name="Thiagarajan M."/>
            <person name="Amedeo P."/>
            <person name="Galinsky K.J."/>
            <person name="Schobel S."/>
            <person name="Inman J."/>
            <person name="Hostetler J."/>
            <person name="Miller J."/>
            <person name="Hammond M."/>
            <person name="Megy K."/>
            <person name="Lawson D."/>
            <person name="Kodira C."/>
            <person name="Sutton G."/>
            <person name="Meyer J."/>
            <person name="Hill C.A."/>
            <person name="Birren B."/>
            <person name="Nene V."/>
            <person name="Collins F."/>
            <person name="Alarcon-Chaidez F."/>
            <person name="Wikel S."/>
            <person name="Strausberg R."/>
        </authorList>
    </citation>
    <scope>NUCLEOTIDE SEQUENCE [LARGE SCALE GENOMIC DNA]</scope>
    <source>
        <strain evidence="11">Wikel</strain>
    </source>
</reference>
<dbReference type="EMBL" id="ABJB010782716">
    <property type="status" value="NOT_ANNOTATED_CDS"/>
    <property type="molecule type" value="Genomic_DNA"/>
</dbReference>
<dbReference type="PANTHER" id="PTHR13373">
    <property type="entry name" value="FROUNT PROTEIN-RELATED"/>
    <property type="match status" value="1"/>
</dbReference>
<name>A0A1S4L766_IXOSC</name>
<comment type="function">
    <text evidence="9">Functions as a component of the nuclear pore complex (NPC).</text>
</comment>
<dbReference type="InParanoid" id="A0A1S4L766"/>
<evidence type="ECO:0000256" key="9">
    <source>
        <dbReference type="RuleBase" id="RU365073"/>
    </source>
</evidence>
<comment type="similarity">
    <text evidence="2 9">Belongs to the nucleoporin Nup85 family.</text>
</comment>
<reference evidence="10" key="2">
    <citation type="submission" date="2020-05" db="UniProtKB">
        <authorList>
            <consortium name="EnsemblMetazoa"/>
        </authorList>
    </citation>
    <scope>IDENTIFICATION</scope>
    <source>
        <strain evidence="10">wikel</strain>
    </source>
</reference>
<dbReference type="GO" id="GO:0015031">
    <property type="term" value="P:protein transport"/>
    <property type="evidence" value="ECO:0007669"/>
    <property type="project" value="UniProtKB-KW"/>
</dbReference>
<proteinExistence type="evidence at protein level"/>
<keyword evidence="6 9" id="KW-0811">Translocation</keyword>
<dbReference type="GO" id="GO:0031965">
    <property type="term" value="C:nuclear membrane"/>
    <property type="evidence" value="ECO:0007669"/>
    <property type="project" value="UniProtKB-UniRule"/>
</dbReference>
<dbReference type="PANTHER" id="PTHR13373:SF21">
    <property type="entry name" value="NUCLEAR PORE COMPLEX PROTEIN NUP85"/>
    <property type="match status" value="1"/>
</dbReference>
<evidence type="ECO:0000256" key="4">
    <source>
        <dbReference type="ARBA" id="ARBA00022816"/>
    </source>
</evidence>
<protein>
    <recommendedName>
        <fullName evidence="9">Nuclear pore complex protein Nup85</fullName>
    </recommendedName>
</protein>
<accession>A0A1S4L766</accession>
<evidence type="ECO:0000256" key="8">
    <source>
        <dbReference type="ARBA" id="ARBA00023242"/>
    </source>
</evidence>
<dbReference type="VEuPathDB" id="VectorBase:ISCP_037192"/>
<dbReference type="GO" id="GO:0005643">
    <property type="term" value="C:nuclear pore"/>
    <property type="evidence" value="ECO:0007669"/>
    <property type="project" value="UniProtKB-SubCell"/>
</dbReference>
<evidence type="ECO:0000256" key="7">
    <source>
        <dbReference type="ARBA" id="ARBA00023132"/>
    </source>
</evidence>
<dbReference type="GO" id="GO:0051028">
    <property type="term" value="P:mRNA transport"/>
    <property type="evidence" value="ECO:0007669"/>
    <property type="project" value="UniProtKB-KW"/>
</dbReference>
<evidence type="ECO:0000313" key="11">
    <source>
        <dbReference type="Proteomes" id="UP000001555"/>
    </source>
</evidence>
<keyword evidence="8 9" id="KW-0539">Nucleus</keyword>
<keyword evidence="11" id="KW-1185">Reference proteome</keyword>
<dbReference type="VEuPathDB" id="VectorBase:ISCW009772"/>
<keyword evidence="5 9" id="KW-0653">Protein transport</keyword>
<dbReference type="InterPro" id="IPR011502">
    <property type="entry name" value="Nucleoporin_Nup85"/>
</dbReference>
<keyword evidence="7 9" id="KW-0906">Nuclear pore complex</keyword>
<dbReference type="VEuPathDB" id="VectorBase:ISCI009772"/>
<dbReference type="EnsemblMetazoa" id="ISCW009772-RA">
    <property type="protein sequence ID" value="ISCW009772-PA"/>
    <property type="gene ID" value="ISCW009772"/>
</dbReference>
<evidence type="ECO:0000256" key="6">
    <source>
        <dbReference type="ARBA" id="ARBA00023010"/>
    </source>
</evidence>
<dbReference type="OrthoDB" id="17644at2759"/>
<evidence type="ECO:0000313" key="10">
    <source>
        <dbReference type="EnsemblMetazoa" id="ISCW009772-PA"/>
    </source>
</evidence>
<keyword evidence="3 9" id="KW-0813">Transport</keyword>
<sequence length="169" mass="19514">MKEMWEEESPHLSPHYWDVVYTLLCRGSLDEARKLLKSHPQSGREDFVSLDELLQVAPQGSQEMPSRQLDVWWQSWQADCARRLMDGEFSLLPELETACKILMGDEDTLYELRKLGETWYNYLVTKVTYTRPTIGRQLLAELAEECLSAFGEGEPTALLDDILLAAFRL</sequence>
<evidence type="ECO:0000256" key="5">
    <source>
        <dbReference type="ARBA" id="ARBA00022927"/>
    </source>
</evidence>
<evidence type="ECO:0000256" key="3">
    <source>
        <dbReference type="ARBA" id="ARBA00022448"/>
    </source>
</evidence>
<dbReference type="Pfam" id="PF07575">
    <property type="entry name" value="Nucleopor_Nup85"/>
    <property type="match status" value="1"/>
</dbReference>
<comment type="subunit">
    <text evidence="9">Component of the nuclear pore complex (NPC).</text>
</comment>
<evidence type="ECO:0000256" key="2">
    <source>
        <dbReference type="ARBA" id="ARBA00005573"/>
    </source>
</evidence>
<dbReference type="AlphaFoldDB" id="A0A1S4L766"/>
<keyword evidence="9" id="KW-0472">Membrane</keyword>
<comment type="subcellular location">
    <subcellularLocation>
        <location evidence="1 9">Nucleus</location>
        <location evidence="1 9">Nuclear pore complex</location>
    </subcellularLocation>
</comment>
<keyword evidence="12" id="KW-1267">Proteomics identification</keyword>
<dbReference type="EMBL" id="ABJB010791025">
    <property type="status" value="NOT_ANNOTATED_CDS"/>
    <property type="molecule type" value="Genomic_DNA"/>
</dbReference>